<dbReference type="GO" id="GO:0009132">
    <property type="term" value="P:nucleoside diphosphate metabolic process"/>
    <property type="evidence" value="ECO:0007669"/>
    <property type="project" value="InterPro"/>
</dbReference>
<dbReference type="PROSITE" id="PS01293">
    <property type="entry name" value="NUDIX_COA"/>
    <property type="match status" value="1"/>
</dbReference>
<dbReference type="PANTHER" id="PTHR12992:SF11">
    <property type="entry name" value="MITOCHONDRIAL COENZYME A DIPHOSPHATASE NUDT8"/>
    <property type="match status" value="1"/>
</dbReference>
<dbReference type="GO" id="GO:0030145">
    <property type="term" value="F:manganese ion binding"/>
    <property type="evidence" value="ECO:0007669"/>
    <property type="project" value="InterPro"/>
</dbReference>
<dbReference type="PROSITE" id="PS51462">
    <property type="entry name" value="NUDIX"/>
    <property type="match status" value="1"/>
</dbReference>
<dbReference type="OrthoDB" id="9802805at2"/>
<dbReference type="InterPro" id="IPR000059">
    <property type="entry name" value="NUDIX_hydrolase_NudL_CS"/>
</dbReference>
<dbReference type="InterPro" id="IPR000086">
    <property type="entry name" value="NUDIX_hydrolase_dom"/>
</dbReference>
<dbReference type="Proteomes" id="UP000182769">
    <property type="component" value="Unassembled WGS sequence"/>
</dbReference>
<evidence type="ECO:0000313" key="9">
    <source>
        <dbReference type="EMBL" id="CUB02463.1"/>
    </source>
</evidence>
<evidence type="ECO:0000259" key="8">
    <source>
        <dbReference type="PROSITE" id="PS51462"/>
    </source>
</evidence>
<name>A0A0K6IHB1_9GAMM</name>
<dbReference type="AlphaFoldDB" id="A0A0K6IHB1"/>
<feature type="domain" description="Nudix hydrolase" evidence="8">
    <location>
        <begin position="48"/>
        <end position="186"/>
    </location>
</feature>
<reference evidence="10" key="1">
    <citation type="submission" date="2015-08" db="EMBL/GenBank/DDBJ databases">
        <authorList>
            <person name="Varghese N."/>
        </authorList>
    </citation>
    <scope>NUCLEOTIDE SEQUENCE [LARGE SCALE GENOMIC DNA]</scope>
    <source>
        <strain evidence="10">JCM 18476</strain>
    </source>
</reference>
<evidence type="ECO:0000256" key="4">
    <source>
        <dbReference type="ARBA" id="ARBA00022723"/>
    </source>
</evidence>
<dbReference type="Pfam" id="PF00293">
    <property type="entry name" value="NUDIX"/>
    <property type="match status" value="1"/>
</dbReference>
<evidence type="ECO:0000256" key="3">
    <source>
        <dbReference type="ARBA" id="ARBA00006506"/>
    </source>
</evidence>
<dbReference type="CDD" id="cd03426">
    <property type="entry name" value="NUDIX_CoAse_Nudt7"/>
    <property type="match status" value="1"/>
</dbReference>
<dbReference type="InterPro" id="IPR045121">
    <property type="entry name" value="CoAse"/>
</dbReference>
<dbReference type="PANTHER" id="PTHR12992">
    <property type="entry name" value="NUDIX HYDROLASE"/>
    <property type="match status" value="1"/>
</dbReference>
<keyword evidence="6" id="KW-0460">Magnesium</keyword>
<evidence type="ECO:0000256" key="5">
    <source>
        <dbReference type="ARBA" id="ARBA00022801"/>
    </source>
</evidence>
<dbReference type="STRING" id="1137284.GCA_001418205_00297"/>
<keyword evidence="10" id="KW-1185">Reference proteome</keyword>
<dbReference type="EMBL" id="CYHG01000001">
    <property type="protein sequence ID" value="CUB02463.1"/>
    <property type="molecule type" value="Genomic_DNA"/>
</dbReference>
<sequence length="216" mass="24533">MVDVSTFLESPPITPTIDEIRAALVNETSQQIYNPDQDIAPHAYRHDYRAAAVLIPIYHCSNDNELKVLLTQRSLHMRNHPGQIAFPGGKHDPEDASIQYTALRETLEEVGLAPDCFELLGELGEYRSISGFCIKPVVAEMTRMSELSISEDEVEQVHWVPLNHLLNPQNFTYVEREIGDLKRGYFEISYHGLRIWGVTAGIIFGLYQAIENHSRK</sequence>
<accession>A0A0K6IHB1</accession>
<dbReference type="InterPro" id="IPR015797">
    <property type="entry name" value="NUDIX_hydrolase-like_dom_sf"/>
</dbReference>
<keyword evidence="4" id="KW-0479">Metal-binding</keyword>
<protein>
    <submittedName>
        <fullName evidence="9">8-oxo-dGTP pyrophosphatase MutT and related house-cleaning NTP pyrophosphohydrolases, NUDIX family</fullName>
    </submittedName>
</protein>
<keyword evidence="7" id="KW-0464">Manganese</keyword>
<evidence type="ECO:0000256" key="1">
    <source>
        <dbReference type="ARBA" id="ARBA00001936"/>
    </source>
</evidence>
<comment type="cofactor">
    <cofactor evidence="2">
        <name>Mg(2+)</name>
        <dbReference type="ChEBI" id="CHEBI:18420"/>
    </cofactor>
</comment>
<dbReference type="RefSeq" id="WP_055461428.1">
    <property type="nucleotide sequence ID" value="NZ_CYHG01000001.1"/>
</dbReference>
<evidence type="ECO:0000313" key="10">
    <source>
        <dbReference type="Proteomes" id="UP000182769"/>
    </source>
</evidence>
<dbReference type="GO" id="GO:0010945">
    <property type="term" value="F:coenzyme A diphosphatase activity"/>
    <property type="evidence" value="ECO:0007669"/>
    <property type="project" value="InterPro"/>
</dbReference>
<dbReference type="NCBIfam" id="NF007980">
    <property type="entry name" value="PRK10707.1"/>
    <property type="match status" value="1"/>
</dbReference>
<dbReference type="SUPFAM" id="SSF55811">
    <property type="entry name" value="Nudix"/>
    <property type="match status" value="1"/>
</dbReference>
<evidence type="ECO:0000256" key="6">
    <source>
        <dbReference type="ARBA" id="ARBA00022842"/>
    </source>
</evidence>
<keyword evidence="5 9" id="KW-0378">Hydrolase</keyword>
<evidence type="ECO:0000256" key="7">
    <source>
        <dbReference type="ARBA" id="ARBA00023211"/>
    </source>
</evidence>
<gene>
    <name evidence="9" type="ORF">Ga0061065_101296</name>
</gene>
<organism evidence="9 10">
    <name type="scientific">Marinomonas fungiae</name>
    <dbReference type="NCBI Taxonomy" id="1137284"/>
    <lineage>
        <taxon>Bacteria</taxon>
        <taxon>Pseudomonadati</taxon>
        <taxon>Pseudomonadota</taxon>
        <taxon>Gammaproteobacteria</taxon>
        <taxon>Oceanospirillales</taxon>
        <taxon>Oceanospirillaceae</taxon>
        <taxon>Marinomonas</taxon>
    </lineage>
</organism>
<dbReference type="Gene3D" id="3.90.79.10">
    <property type="entry name" value="Nucleoside Triphosphate Pyrophosphohydrolase"/>
    <property type="match status" value="1"/>
</dbReference>
<comment type="similarity">
    <text evidence="3">Belongs to the Nudix hydrolase family. PCD1 subfamily.</text>
</comment>
<comment type="cofactor">
    <cofactor evidence="1">
        <name>Mn(2+)</name>
        <dbReference type="ChEBI" id="CHEBI:29035"/>
    </cofactor>
</comment>
<proteinExistence type="inferred from homology"/>
<evidence type="ECO:0000256" key="2">
    <source>
        <dbReference type="ARBA" id="ARBA00001946"/>
    </source>
</evidence>
<dbReference type="GO" id="GO:0000287">
    <property type="term" value="F:magnesium ion binding"/>
    <property type="evidence" value="ECO:0007669"/>
    <property type="project" value="InterPro"/>
</dbReference>